<dbReference type="AlphaFoldDB" id="A0A3G9JIS5"/>
<evidence type="ECO:0000313" key="2">
    <source>
        <dbReference type="Proteomes" id="UP000275368"/>
    </source>
</evidence>
<sequence length="377" mass="41854">MRKWMLRTHLVLSLFLGLFFVAICLSGSFLVLRTDIDRWQHPDLYKATPGHATLQTILTNATEANAGKVIDYFEYPRKEDGLFHVWLTTPDGKGPEQQVFIDPGSGKVLGQNDGEQSVFMKFMGNLHYYLLLEGVIGNNGAQLVEAIVGLVFLIVLVTGVFVWWPGIRKFASGFRIVRHKGKLVFQRDLHRSIGIVTSPILIVFALTGILFTSDAALNLFGGFQTYVDAPAERKTIKPGGEPLPLDQLIAKVQQVVPNGDPVYATNSVDPTQASAVIMNVGYNPSQYGNVTTYINQYTGDILWKSDPSSKLSIYQNLKYGLHFGTWGGEFSKILYVIIGVAPLFFMITGVTIWQLKARAKRRSKKRIPRASLPTSAA</sequence>
<gene>
    <name evidence="1" type="ORF">Back11_42740</name>
</gene>
<protein>
    <submittedName>
        <fullName evidence="1">Uncharacterized protein</fullName>
    </submittedName>
</protein>
<dbReference type="InterPro" id="IPR005625">
    <property type="entry name" value="PepSY-ass_TM"/>
</dbReference>
<dbReference type="PANTHER" id="PTHR34219">
    <property type="entry name" value="IRON-REGULATED INNER MEMBRANE PROTEIN-RELATED"/>
    <property type="match status" value="1"/>
</dbReference>
<reference evidence="1 2" key="1">
    <citation type="submission" date="2018-11" db="EMBL/GenBank/DDBJ databases">
        <title>Complete genome sequence of Paenibacillus baekrokdamisoli strain KCTC 33723.</title>
        <authorList>
            <person name="Kang S.W."/>
            <person name="Lee K.C."/>
            <person name="Kim K.K."/>
            <person name="Kim J.S."/>
            <person name="Kim D.S."/>
            <person name="Ko S.H."/>
            <person name="Yang S.H."/>
            <person name="Lee J.S."/>
        </authorList>
    </citation>
    <scope>NUCLEOTIDE SEQUENCE [LARGE SCALE GENOMIC DNA]</scope>
    <source>
        <strain evidence="1 2">KCTC 33723</strain>
    </source>
</reference>
<dbReference type="RefSeq" id="WP_164522917.1">
    <property type="nucleotide sequence ID" value="NZ_AP019308.1"/>
</dbReference>
<proteinExistence type="predicted"/>
<evidence type="ECO:0000313" key="1">
    <source>
        <dbReference type="EMBL" id="BBH22929.1"/>
    </source>
</evidence>
<accession>A0A3G9JIS5</accession>
<dbReference type="Proteomes" id="UP000275368">
    <property type="component" value="Chromosome"/>
</dbReference>
<organism evidence="1 2">
    <name type="scientific">Paenibacillus baekrokdamisoli</name>
    <dbReference type="NCBI Taxonomy" id="1712516"/>
    <lineage>
        <taxon>Bacteria</taxon>
        <taxon>Bacillati</taxon>
        <taxon>Bacillota</taxon>
        <taxon>Bacilli</taxon>
        <taxon>Bacillales</taxon>
        <taxon>Paenibacillaceae</taxon>
        <taxon>Paenibacillus</taxon>
    </lineage>
</organism>
<dbReference type="EMBL" id="AP019308">
    <property type="protein sequence ID" value="BBH22929.1"/>
    <property type="molecule type" value="Genomic_DNA"/>
</dbReference>
<dbReference type="Pfam" id="PF03929">
    <property type="entry name" value="PepSY_TM"/>
    <property type="match status" value="1"/>
</dbReference>
<dbReference type="KEGG" id="pbk:Back11_42740"/>
<name>A0A3G9JIS5_9BACL</name>
<keyword evidence="2" id="KW-1185">Reference proteome</keyword>